<accession>R7TGH8</accession>
<feature type="signal peptide" evidence="1">
    <location>
        <begin position="1"/>
        <end position="17"/>
    </location>
</feature>
<dbReference type="EMBL" id="AMQN01014493">
    <property type="status" value="NOT_ANNOTATED_CDS"/>
    <property type="molecule type" value="Genomic_DNA"/>
</dbReference>
<evidence type="ECO:0000256" key="1">
    <source>
        <dbReference type="SAM" id="SignalP"/>
    </source>
</evidence>
<evidence type="ECO:0000313" key="2">
    <source>
        <dbReference type="EMBL" id="ELT90220.1"/>
    </source>
</evidence>
<reference evidence="3" key="3">
    <citation type="submission" date="2015-06" db="UniProtKB">
        <authorList>
            <consortium name="EnsemblMetazoa"/>
        </authorList>
    </citation>
    <scope>IDENTIFICATION</scope>
</reference>
<name>R7TGH8_CAPTE</name>
<gene>
    <name evidence="2" type="ORF">CAPTEDRAFT_201994</name>
</gene>
<sequence>MVRADLLCLLVIVGVEAVCGLPAKRDLTQNDHSPKHQRAQALCSKLCTQRDSDRDHLRVLAINTCGNCNAKRYHVSEGSRDEEACPYWCQPYRKGEFFKRGIDDLRVKLTPLEFEKPCEPIMA</sequence>
<feature type="chain" id="PRO_5008786989" description="Secreted protein" evidence="1">
    <location>
        <begin position="18"/>
        <end position="123"/>
    </location>
</feature>
<dbReference type="AlphaFoldDB" id="R7TGH8"/>
<proteinExistence type="predicted"/>
<organism evidence="2">
    <name type="scientific">Capitella teleta</name>
    <name type="common">Polychaete worm</name>
    <dbReference type="NCBI Taxonomy" id="283909"/>
    <lineage>
        <taxon>Eukaryota</taxon>
        <taxon>Metazoa</taxon>
        <taxon>Spiralia</taxon>
        <taxon>Lophotrochozoa</taxon>
        <taxon>Annelida</taxon>
        <taxon>Polychaeta</taxon>
        <taxon>Sedentaria</taxon>
        <taxon>Scolecida</taxon>
        <taxon>Capitellidae</taxon>
        <taxon>Capitella</taxon>
    </lineage>
</organism>
<dbReference type="EMBL" id="KB311008">
    <property type="protein sequence ID" value="ELT90220.1"/>
    <property type="molecule type" value="Genomic_DNA"/>
</dbReference>
<keyword evidence="1" id="KW-0732">Signal</keyword>
<evidence type="ECO:0008006" key="5">
    <source>
        <dbReference type="Google" id="ProtNLM"/>
    </source>
</evidence>
<dbReference type="Proteomes" id="UP000014760">
    <property type="component" value="Unassembled WGS sequence"/>
</dbReference>
<evidence type="ECO:0000313" key="3">
    <source>
        <dbReference type="EnsemblMetazoa" id="CapteP201994"/>
    </source>
</evidence>
<dbReference type="EnsemblMetazoa" id="CapteT201994">
    <property type="protein sequence ID" value="CapteP201994"/>
    <property type="gene ID" value="CapteG201994"/>
</dbReference>
<protein>
    <recommendedName>
        <fullName evidence="5">Secreted protein</fullName>
    </recommendedName>
</protein>
<reference evidence="4" key="1">
    <citation type="submission" date="2012-12" db="EMBL/GenBank/DDBJ databases">
        <authorList>
            <person name="Hellsten U."/>
            <person name="Grimwood J."/>
            <person name="Chapman J.A."/>
            <person name="Shapiro H."/>
            <person name="Aerts A."/>
            <person name="Otillar R.P."/>
            <person name="Terry A.Y."/>
            <person name="Boore J.L."/>
            <person name="Simakov O."/>
            <person name="Marletaz F."/>
            <person name="Cho S.-J."/>
            <person name="Edsinger-Gonzales E."/>
            <person name="Havlak P."/>
            <person name="Kuo D.-H."/>
            <person name="Larsson T."/>
            <person name="Lv J."/>
            <person name="Arendt D."/>
            <person name="Savage R."/>
            <person name="Osoegawa K."/>
            <person name="de Jong P."/>
            <person name="Lindberg D.R."/>
            <person name="Seaver E.C."/>
            <person name="Weisblat D.A."/>
            <person name="Putnam N.H."/>
            <person name="Grigoriev I.V."/>
            <person name="Rokhsar D.S."/>
        </authorList>
    </citation>
    <scope>NUCLEOTIDE SEQUENCE</scope>
    <source>
        <strain evidence="4">I ESC-2004</strain>
    </source>
</reference>
<dbReference type="HOGENOM" id="CLU_2017388_0_0_1"/>
<reference evidence="2 4" key="2">
    <citation type="journal article" date="2013" name="Nature">
        <title>Insights into bilaterian evolution from three spiralian genomes.</title>
        <authorList>
            <person name="Simakov O."/>
            <person name="Marletaz F."/>
            <person name="Cho S.J."/>
            <person name="Edsinger-Gonzales E."/>
            <person name="Havlak P."/>
            <person name="Hellsten U."/>
            <person name="Kuo D.H."/>
            <person name="Larsson T."/>
            <person name="Lv J."/>
            <person name="Arendt D."/>
            <person name="Savage R."/>
            <person name="Osoegawa K."/>
            <person name="de Jong P."/>
            <person name="Grimwood J."/>
            <person name="Chapman J.A."/>
            <person name="Shapiro H."/>
            <person name="Aerts A."/>
            <person name="Otillar R.P."/>
            <person name="Terry A.Y."/>
            <person name="Boore J.L."/>
            <person name="Grigoriev I.V."/>
            <person name="Lindberg D.R."/>
            <person name="Seaver E.C."/>
            <person name="Weisblat D.A."/>
            <person name="Putnam N.H."/>
            <person name="Rokhsar D.S."/>
        </authorList>
    </citation>
    <scope>NUCLEOTIDE SEQUENCE</scope>
    <source>
        <strain evidence="2 4">I ESC-2004</strain>
    </source>
</reference>
<evidence type="ECO:0000313" key="4">
    <source>
        <dbReference type="Proteomes" id="UP000014760"/>
    </source>
</evidence>
<keyword evidence="4" id="KW-1185">Reference proteome</keyword>